<comment type="catalytic activity">
    <reaction evidence="1 7">
        <text>6-phospho-D-glucono-1,5-lactone + H2O = 6-phospho-D-gluconate + H(+)</text>
        <dbReference type="Rhea" id="RHEA:12556"/>
        <dbReference type="ChEBI" id="CHEBI:15377"/>
        <dbReference type="ChEBI" id="CHEBI:15378"/>
        <dbReference type="ChEBI" id="CHEBI:57955"/>
        <dbReference type="ChEBI" id="CHEBI:58759"/>
        <dbReference type="EC" id="3.1.1.31"/>
    </reaction>
</comment>
<evidence type="ECO:0000256" key="2">
    <source>
        <dbReference type="ARBA" id="ARBA00002681"/>
    </source>
</evidence>
<dbReference type="Pfam" id="PF01182">
    <property type="entry name" value="Glucosamine_iso"/>
    <property type="match status" value="1"/>
</dbReference>
<feature type="domain" description="Glucosamine/galactosamine-6-phosphate isomerase" evidence="8">
    <location>
        <begin position="12"/>
        <end position="224"/>
    </location>
</feature>
<dbReference type="AlphaFoldDB" id="M1P5C8"/>
<dbReference type="Gene3D" id="3.40.50.1360">
    <property type="match status" value="1"/>
</dbReference>
<dbReference type="InterPro" id="IPR006148">
    <property type="entry name" value="Glc/Gal-6P_isomerase"/>
</dbReference>
<sequence length="236" mass="25729">MNHSINLHSFSDKDSLITDLTLKIAALLNAGIKKNGRAGLAVSGGSTPVQLFKSLSNSDIPWHTVDITLVDERWVPPDNQDSNEHLVRSHLLQNRAATASFTGMWNTAATAQDGEALCAERLQNTHHPIDVLILGLGNDGHTASLFPGAARLPQATDMNSGKICMAITPVTAPHERMTLTLPAILNAKQIFLHITGQNKKDVLEQALGDGPSEEMPIRFILQQQTQKTNFNVYWAN</sequence>
<dbReference type="GO" id="GO:0005975">
    <property type="term" value="P:carbohydrate metabolic process"/>
    <property type="evidence" value="ECO:0007669"/>
    <property type="project" value="UniProtKB-UniRule"/>
</dbReference>
<dbReference type="PANTHER" id="PTHR11054">
    <property type="entry name" value="6-PHOSPHOGLUCONOLACTONASE"/>
    <property type="match status" value="1"/>
</dbReference>
<dbReference type="OrthoDB" id="9810967at2"/>
<dbReference type="InterPro" id="IPR039104">
    <property type="entry name" value="6PGL"/>
</dbReference>
<dbReference type="UniPathway" id="UPA00115">
    <property type="reaction ID" value="UER00409"/>
</dbReference>
<gene>
    <name evidence="7" type="primary">pgl</name>
    <name evidence="9" type="ordered locus">UWK_00312</name>
</gene>
<organism evidence="9 10">
    <name type="scientific">Desulfocapsa sulfexigens (strain DSM 10523 / SB164P1)</name>
    <dbReference type="NCBI Taxonomy" id="1167006"/>
    <lineage>
        <taxon>Bacteria</taxon>
        <taxon>Pseudomonadati</taxon>
        <taxon>Thermodesulfobacteriota</taxon>
        <taxon>Desulfobulbia</taxon>
        <taxon>Desulfobulbales</taxon>
        <taxon>Desulfocapsaceae</taxon>
        <taxon>Desulfocapsa</taxon>
    </lineage>
</organism>
<dbReference type="GO" id="GO:0006098">
    <property type="term" value="P:pentose-phosphate shunt"/>
    <property type="evidence" value="ECO:0007669"/>
    <property type="project" value="UniProtKB-UniPathway"/>
</dbReference>
<evidence type="ECO:0000256" key="1">
    <source>
        <dbReference type="ARBA" id="ARBA00000832"/>
    </source>
</evidence>
<dbReference type="KEGG" id="dsf:UWK_00312"/>
<evidence type="ECO:0000256" key="4">
    <source>
        <dbReference type="ARBA" id="ARBA00010662"/>
    </source>
</evidence>
<dbReference type="PANTHER" id="PTHR11054:SF0">
    <property type="entry name" value="6-PHOSPHOGLUCONOLACTONASE"/>
    <property type="match status" value="1"/>
</dbReference>
<evidence type="ECO:0000256" key="6">
    <source>
        <dbReference type="ARBA" id="ARBA00020337"/>
    </source>
</evidence>
<evidence type="ECO:0000256" key="3">
    <source>
        <dbReference type="ARBA" id="ARBA00004961"/>
    </source>
</evidence>
<comment type="similarity">
    <text evidence="4 7">Belongs to the glucosamine/galactosamine-6-phosphate isomerase family. 6-phosphogluconolactonase subfamily.</text>
</comment>
<dbReference type="CDD" id="cd01400">
    <property type="entry name" value="6PGL"/>
    <property type="match status" value="1"/>
</dbReference>
<dbReference type="InterPro" id="IPR037171">
    <property type="entry name" value="NagB/RpiA_transferase-like"/>
</dbReference>
<dbReference type="Proteomes" id="UP000011721">
    <property type="component" value="Chromosome"/>
</dbReference>
<evidence type="ECO:0000256" key="7">
    <source>
        <dbReference type="RuleBase" id="RU365095"/>
    </source>
</evidence>
<keyword evidence="7 9" id="KW-0378">Hydrolase</keyword>
<dbReference type="PATRIC" id="fig|1167006.5.peg.354"/>
<protein>
    <recommendedName>
        <fullName evidence="6 7">6-phosphogluconolactonase</fullName>
        <shortName evidence="7">6PGL</shortName>
        <ecNumber evidence="5 7">3.1.1.31</ecNumber>
    </recommendedName>
</protein>
<dbReference type="NCBIfam" id="TIGR01198">
    <property type="entry name" value="pgl"/>
    <property type="match status" value="1"/>
</dbReference>
<comment type="pathway">
    <text evidence="3 7">Carbohydrate degradation; pentose phosphate pathway; D-ribulose 5-phosphate from D-glucose 6-phosphate (oxidative stage): step 2/3.</text>
</comment>
<evidence type="ECO:0000313" key="10">
    <source>
        <dbReference type="Proteomes" id="UP000011721"/>
    </source>
</evidence>
<evidence type="ECO:0000256" key="5">
    <source>
        <dbReference type="ARBA" id="ARBA00013198"/>
    </source>
</evidence>
<dbReference type="HOGENOM" id="CLU_053947_2_1_7"/>
<dbReference type="EC" id="3.1.1.31" evidence="5 7"/>
<dbReference type="EMBL" id="CP003985">
    <property type="protein sequence ID" value="AGF76897.1"/>
    <property type="molecule type" value="Genomic_DNA"/>
</dbReference>
<dbReference type="eggNOG" id="COG0363">
    <property type="taxonomic scope" value="Bacteria"/>
</dbReference>
<accession>M1P5C8</accession>
<dbReference type="SUPFAM" id="SSF100950">
    <property type="entry name" value="NagB/RpiA/CoA transferase-like"/>
    <property type="match status" value="1"/>
</dbReference>
<dbReference type="RefSeq" id="WP_015402596.1">
    <property type="nucleotide sequence ID" value="NC_020304.1"/>
</dbReference>
<evidence type="ECO:0000259" key="8">
    <source>
        <dbReference type="Pfam" id="PF01182"/>
    </source>
</evidence>
<comment type="function">
    <text evidence="2 7">Hydrolysis of 6-phosphogluconolactone to 6-phosphogluconate.</text>
</comment>
<proteinExistence type="inferred from homology"/>
<dbReference type="STRING" id="1167006.UWK_00312"/>
<dbReference type="GO" id="GO:0017057">
    <property type="term" value="F:6-phosphogluconolactonase activity"/>
    <property type="evidence" value="ECO:0007669"/>
    <property type="project" value="UniProtKB-UniRule"/>
</dbReference>
<evidence type="ECO:0000313" key="9">
    <source>
        <dbReference type="EMBL" id="AGF76897.1"/>
    </source>
</evidence>
<keyword evidence="10" id="KW-1185">Reference proteome</keyword>
<reference evidence="10" key="1">
    <citation type="journal article" date="2013" name="Stand. Genomic Sci.">
        <title>Complete genome sequence of Desulfocapsa sulfexigens, a marine deltaproteobacterium specialized in disproportionating inorganic sulfur compounds.</title>
        <authorList>
            <person name="Finster K.W."/>
            <person name="Kjeldsen K.U."/>
            <person name="Kube M."/>
            <person name="Reinhardt R."/>
            <person name="Mussmann M."/>
            <person name="Amann R."/>
            <person name="Schreiber L."/>
        </authorList>
    </citation>
    <scope>NUCLEOTIDE SEQUENCE [LARGE SCALE GENOMIC DNA]</scope>
    <source>
        <strain evidence="10">DSM 10523 / SB164P1</strain>
    </source>
</reference>
<name>M1P5C8_DESSD</name>
<dbReference type="InterPro" id="IPR005900">
    <property type="entry name" value="6-phosphogluconolactonase_DevB"/>
</dbReference>